<organism evidence="2 3">
    <name type="scientific">Acrobeloides nanus</name>
    <dbReference type="NCBI Taxonomy" id="290746"/>
    <lineage>
        <taxon>Eukaryota</taxon>
        <taxon>Metazoa</taxon>
        <taxon>Ecdysozoa</taxon>
        <taxon>Nematoda</taxon>
        <taxon>Chromadorea</taxon>
        <taxon>Rhabditida</taxon>
        <taxon>Tylenchina</taxon>
        <taxon>Cephalobomorpha</taxon>
        <taxon>Cephaloboidea</taxon>
        <taxon>Cephalobidae</taxon>
        <taxon>Acrobeloides</taxon>
    </lineage>
</organism>
<evidence type="ECO:0000313" key="3">
    <source>
        <dbReference type="WBParaSite" id="ACRNAN_scaffold25098.g29667.t1"/>
    </source>
</evidence>
<feature type="compositionally biased region" description="Low complexity" evidence="1">
    <location>
        <begin position="102"/>
        <end position="125"/>
    </location>
</feature>
<feature type="region of interest" description="Disordered" evidence="1">
    <location>
        <begin position="23"/>
        <end position="125"/>
    </location>
</feature>
<keyword evidence="2" id="KW-1185">Reference proteome</keyword>
<dbReference type="Proteomes" id="UP000887540">
    <property type="component" value="Unplaced"/>
</dbReference>
<accession>A0A914DF06</accession>
<name>A0A914DF06_9BILA</name>
<sequence>MLPPKCPHMRSLEENHTVEINLLSSQQENLKSRSHSIEQNSQPNWDETNERNGQNSSNFHNNAPRKTGRRLTDVNIQEENSEHLHKPKFSSTSATDRPLVCSRMSSRSSSSSKSQTQSLKQQSGF</sequence>
<feature type="compositionally biased region" description="Polar residues" evidence="1">
    <location>
        <begin position="37"/>
        <end position="61"/>
    </location>
</feature>
<protein>
    <submittedName>
        <fullName evidence="3">Uncharacterized protein</fullName>
    </submittedName>
</protein>
<proteinExistence type="predicted"/>
<dbReference type="AlphaFoldDB" id="A0A914DF06"/>
<reference evidence="3" key="1">
    <citation type="submission" date="2022-11" db="UniProtKB">
        <authorList>
            <consortium name="WormBaseParasite"/>
        </authorList>
    </citation>
    <scope>IDENTIFICATION</scope>
</reference>
<evidence type="ECO:0000313" key="2">
    <source>
        <dbReference type="Proteomes" id="UP000887540"/>
    </source>
</evidence>
<dbReference type="WBParaSite" id="ACRNAN_scaffold25098.g29667.t1">
    <property type="protein sequence ID" value="ACRNAN_scaffold25098.g29667.t1"/>
    <property type="gene ID" value="ACRNAN_scaffold25098.g29667"/>
</dbReference>
<evidence type="ECO:0000256" key="1">
    <source>
        <dbReference type="SAM" id="MobiDB-lite"/>
    </source>
</evidence>